<organism evidence="3 4">
    <name type="scientific">Jejuia pallidilutea</name>
    <dbReference type="NCBI Taxonomy" id="504487"/>
    <lineage>
        <taxon>Bacteria</taxon>
        <taxon>Pseudomonadati</taxon>
        <taxon>Bacteroidota</taxon>
        <taxon>Flavobacteriia</taxon>
        <taxon>Flavobacteriales</taxon>
        <taxon>Flavobacteriaceae</taxon>
        <taxon>Jejuia</taxon>
    </lineage>
</organism>
<dbReference type="PANTHER" id="PTHR46889">
    <property type="entry name" value="TRANSPOSASE INSF FOR INSERTION SEQUENCE IS3B-RELATED"/>
    <property type="match status" value="1"/>
</dbReference>
<sequence length="407" mass="47603">MYKNDKVIRRYSEPFKLKILDELTTGKLNKYQLGKAYGIAPTTINEWIKKYNRKDLMNTRITVKTKDEITRIKALQKEIEQLKKLLLKKDLDALVLDSYLEVAAEDLGYKSVAELKKKVKNKALIKAKEKSKGFASLTTITHCFGLKRDAYYKYKSRADKRLRTEQQIIEIVQKRRRSLPREGVRKLVKSLDDEFTKANIKVGRDTLFNVLRKHNMLTLRKKYSSRTTNSLHRFYKYKNIIKDVEVTRPNQVWVSDITYIRTVKGFCYLALITDMYSRKIVGYDLSDSLELKGCERALNKAIYQAKDTTGLIHHSDRGIQYCSNVYTQILKRNKIDISMTEENHCYENAMAERVNGILKDEFYLDQSFDNLAHAKRAAKNAINLYNEIRLHVSLDYKTPNMVYKLSA</sequence>
<dbReference type="SUPFAM" id="SSF46689">
    <property type="entry name" value="Homeodomain-like"/>
    <property type="match status" value="1"/>
</dbReference>
<dbReference type="SUPFAM" id="SSF53098">
    <property type="entry name" value="Ribonuclease H-like"/>
    <property type="match status" value="1"/>
</dbReference>
<dbReference type="GO" id="GO:0015074">
    <property type="term" value="P:DNA integration"/>
    <property type="evidence" value="ECO:0007669"/>
    <property type="project" value="InterPro"/>
</dbReference>
<dbReference type="Gene3D" id="3.30.420.10">
    <property type="entry name" value="Ribonuclease H-like superfamily/Ribonuclease H"/>
    <property type="match status" value="1"/>
</dbReference>
<dbReference type="Pfam" id="PF00665">
    <property type="entry name" value="rve"/>
    <property type="match status" value="1"/>
</dbReference>
<dbReference type="InterPro" id="IPR009057">
    <property type="entry name" value="Homeodomain-like_sf"/>
</dbReference>
<dbReference type="eggNOG" id="COG2801">
    <property type="taxonomic scope" value="Bacteria"/>
</dbReference>
<evidence type="ECO:0000313" key="4">
    <source>
        <dbReference type="Proteomes" id="UP000029641"/>
    </source>
</evidence>
<dbReference type="PROSITE" id="PS50994">
    <property type="entry name" value="INTEGRASE"/>
    <property type="match status" value="1"/>
</dbReference>
<dbReference type="InterPro" id="IPR036397">
    <property type="entry name" value="RNaseH_sf"/>
</dbReference>
<gene>
    <name evidence="3" type="ORF">JCM19301_2341</name>
</gene>
<dbReference type="Pfam" id="PF01527">
    <property type="entry name" value="HTH_Tnp_1"/>
    <property type="match status" value="1"/>
</dbReference>
<feature type="coiled-coil region" evidence="1">
    <location>
        <begin position="65"/>
        <end position="92"/>
    </location>
</feature>
<dbReference type="InterPro" id="IPR001584">
    <property type="entry name" value="Integrase_cat-core"/>
</dbReference>
<dbReference type="Pfam" id="PF13333">
    <property type="entry name" value="rve_2"/>
    <property type="match status" value="1"/>
</dbReference>
<evidence type="ECO:0000256" key="1">
    <source>
        <dbReference type="SAM" id="Coils"/>
    </source>
</evidence>
<keyword evidence="1" id="KW-0175">Coiled coil</keyword>
<reference evidence="3 4" key="1">
    <citation type="journal article" date="2014" name="Genome Announc.">
        <title>Draft Genome Sequence of Marine Flavobacterium Jejuia pallidilutea Strain 11shimoA1 and Pigmentation Mutants.</title>
        <authorList>
            <person name="Takatani N."/>
            <person name="Nakanishi M."/>
            <person name="Meirelles P."/>
            <person name="Mino S."/>
            <person name="Suda W."/>
            <person name="Oshima K."/>
            <person name="Hattori M."/>
            <person name="Ohkuma M."/>
            <person name="Hosokawa M."/>
            <person name="Miyashita K."/>
            <person name="Thompson F.L."/>
            <person name="Niwa A."/>
            <person name="Sawabe T."/>
            <person name="Sawabe T."/>
        </authorList>
    </citation>
    <scope>NUCLEOTIDE SEQUENCE [LARGE SCALE GENOMIC DNA]</scope>
    <source>
        <strain evidence="3 4">JCM 19301</strain>
    </source>
</reference>
<dbReference type="AlphaFoldDB" id="A0A090VWS7"/>
<dbReference type="EMBL" id="BBNR01000064">
    <property type="protein sequence ID" value="GAL69205.1"/>
    <property type="molecule type" value="Genomic_DNA"/>
</dbReference>
<dbReference type="InterPro" id="IPR036388">
    <property type="entry name" value="WH-like_DNA-bd_sf"/>
</dbReference>
<comment type="caution">
    <text evidence="3">The sequence shown here is derived from an EMBL/GenBank/DDBJ whole genome shotgun (WGS) entry which is preliminary data.</text>
</comment>
<dbReference type="NCBIfam" id="NF033516">
    <property type="entry name" value="transpos_IS3"/>
    <property type="match status" value="1"/>
</dbReference>
<dbReference type="GO" id="GO:0003677">
    <property type="term" value="F:DNA binding"/>
    <property type="evidence" value="ECO:0007669"/>
    <property type="project" value="InterPro"/>
</dbReference>
<evidence type="ECO:0000259" key="2">
    <source>
        <dbReference type="PROSITE" id="PS50994"/>
    </source>
</evidence>
<dbReference type="InterPro" id="IPR012337">
    <property type="entry name" value="RNaseH-like_sf"/>
</dbReference>
<accession>A0A090VWS7</accession>
<evidence type="ECO:0000313" key="3">
    <source>
        <dbReference type="EMBL" id="GAL69205.1"/>
    </source>
</evidence>
<name>A0A090VWS7_9FLAO</name>
<dbReference type="GO" id="GO:0004803">
    <property type="term" value="F:transposase activity"/>
    <property type="evidence" value="ECO:0007669"/>
    <property type="project" value="InterPro"/>
</dbReference>
<dbReference type="Gene3D" id="1.10.10.10">
    <property type="entry name" value="Winged helix-like DNA-binding domain superfamily/Winged helix DNA-binding domain"/>
    <property type="match status" value="1"/>
</dbReference>
<dbReference type="Proteomes" id="UP000029641">
    <property type="component" value="Unassembled WGS sequence"/>
</dbReference>
<proteinExistence type="predicted"/>
<dbReference type="PANTHER" id="PTHR46889:SF5">
    <property type="entry name" value="INTEGRASE PROTEIN"/>
    <property type="match status" value="1"/>
</dbReference>
<dbReference type="InterPro" id="IPR050900">
    <property type="entry name" value="Transposase_IS3/IS150/IS904"/>
</dbReference>
<protein>
    <submittedName>
        <fullName evidence="3">Mobile element protein</fullName>
    </submittedName>
</protein>
<dbReference type="InterPro" id="IPR002514">
    <property type="entry name" value="Transposase_8"/>
</dbReference>
<dbReference type="GO" id="GO:0006313">
    <property type="term" value="P:DNA transposition"/>
    <property type="evidence" value="ECO:0007669"/>
    <property type="project" value="InterPro"/>
</dbReference>
<dbReference type="InterPro" id="IPR048020">
    <property type="entry name" value="Transpos_IS3"/>
</dbReference>
<feature type="domain" description="Integrase catalytic" evidence="2">
    <location>
        <begin position="245"/>
        <end position="407"/>
    </location>
</feature>